<gene>
    <name evidence="3" type="ORF">V757_05900</name>
</gene>
<protein>
    <recommendedName>
        <fullName evidence="2">Pyridoxamine kinase/Phosphomethylpyrimidine kinase domain-containing protein</fullName>
    </recommendedName>
</protein>
<name>V8G7U7_9BURK</name>
<dbReference type="GO" id="GO:0008902">
    <property type="term" value="F:hydroxymethylpyrimidine kinase activity"/>
    <property type="evidence" value="ECO:0007669"/>
    <property type="project" value="TreeGrafter"/>
</dbReference>
<dbReference type="SUPFAM" id="SSF53613">
    <property type="entry name" value="Ribokinase-like"/>
    <property type="match status" value="1"/>
</dbReference>
<evidence type="ECO:0000256" key="1">
    <source>
        <dbReference type="SAM" id="MobiDB-lite"/>
    </source>
</evidence>
<dbReference type="UniPathway" id="UPA00060">
    <property type="reaction ID" value="UER00138"/>
</dbReference>
<dbReference type="OrthoDB" id="9810880at2"/>
<dbReference type="GO" id="GO:0005829">
    <property type="term" value="C:cytosol"/>
    <property type="evidence" value="ECO:0007669"/>
    <property type="project" value="TreeGrafter"/>
</dbReference>
<comment type="caution">
    <text evidence="3">The sequence shown here is derived from an EMBL/GenBank/DDBJ whole genome shotgun (WGS) entry which is preliminary data.</text>
</comment>
<feature type="compositionally biased region" description="Acidic residues" evidence="1">
    <location>
        <begin position="277"/>
        <end position="294"/>
    </location>
</feature>
<dbReference type="Gene3D" id="3.40.1190.20">
    <property type="match status" value="1"/>
</dbReference>
<keyword evidence="4" id="KW-1185">Reference proteome</keyword>
<evidence type="ECO:0000313" key="3">
    <source>
        <dbReference type="EMBL" id="ETD72181.1"/>
    </source>
</evidence>
<dbReference type="PANTHER" id="PTHR20858:SF17">
    <property type="entry name" value="HYDROXYMETHYLPYRIMIDINE_PHOSPHOMETHYLPYRIMIDINE KINASE THI20-RELATED"/>
    <property type="match status" value="1"/>
</dbReference>
<proteinExistence type="predicted"/>
<reference evidence="3 4" key="1">
    <citation type="submission" date="2013-11" db="EMBL/GenBank/DDBJ databases">
        <title>Genomic analysis of Pelistega sp. HM-7.</title>
        <authorList>
            <person name="Kumbhare S.V."/>
            <person name="Shetty S.A."/>
            <person name="Sharma O."/>
            <person name="Dhotre D.P."/>
        </authorList>
    </citation>
    <scope>NUCLEOTIDE SEQUENCE [LARGE SCALE GENOMIC DNA]</scope>
    <source>
        <strain evidence="3 4">HM-7</strain>
    </source>
</reference>
<sequence length="300" mass="33722">MIDMLAGSVLFFNMYDPSHRAHLPAEVVTASLLGTHSSSVTTALAVQDSTQLESLEPIEASIIEAQARCILEDLPVNAFKINHLLTIEMIEEVASILADYNQIPTVLVLSKYLSDFISRRGDFVPNEKLHEVYLDFLAPHTNVVILDLNYLSTWLSEEYQINTGADLLALLIELGVESCFILNEKMDNNTIQHTIYHSSGERDQFVQPLHISTPAEFADMIGTAVSCFLAQEVPLFEACRMAISFTNKQLEHLIQIGMGRPFPNRLAFYEIALSVDDEDDDDDEYDIEDDEDENNNAYRA</sequence>
<dbReference type="Proteomes" id="UP000018766">
    <property type="component" value="Unassembled WGS sequence"/>
</dbReference>
<organism evidence="3 4">
    <name type="scientific">Pelistega indica</name>
    <dbReference type="NCBI Taxonomy" id="1414851"/>
    <lineage>
        <taxon>Bacteria</taxon>
        <taxon>Pseudomonadati</taxon>
        <taxon>Pseudomonadota</taxon>
        <taxon>Betaproteobacteria</taxon>
        <taxon>Burkholderiales</taxon>
        <taxon>Alcaligenaceae</taxon>
        <taxon>Pelistega</taxon>
    </lineage>
</organism>
<dbReference type="InterPro" id="IPR029056">
    <property type="entry name" value="Ribokinase-like"/>
</dbReference>
<evidence type="ECO:0000313" key="4">
    <source>
        <dbReference type="Proteomes" id="UP000018766"/>
    </source>
</evidence>
<feature type="region of interest" description="Disordered" evidence="1">
    <location>
        <begin position="277"/>
        <end position="300"/>
    </location>
</feature>
<dbReference type="AlphaFoldDB" id="V8G7U7"/>
<dbReference type="Pfam" id="PF08543">
    <property type="entry name" value="Phos_pyr_kin"/>
    <property type="match status" value="1"/>
</dbReference>
<feature type="domain" description="Pyridoxamine kinase/Phosphomethylpyrimidine kinase" evidence="2">
    <location>
        <begin position="16"/>
        <end position="259"/>
    </location>
</feature>
<dbReference type="PANTHER" id="PTHR20858">
    <property type="entry name" value="PHOSPHOMETHYLPYRIMIDINE KINASE"/>
    <property type="match status" value="1"/>
</dbReference>
<dbReference type="InterPro" id="IPR013749">
    <property type="entry name" value="PM/HMP-P_kinase-1"/>
</dbReference>
<dbReference type="EMBL" id="AYSV01000075">
    <property type="protein sequence ID" value="ETD72181.1"/>
    <property type="molecule type" value="Genomic_DNA"/>
</dbReference>
<dbReference type="GO" id="GO:0008972">
    <property type="term" value="F:phosphomethylpyrimidine kinase activity"/>
    <property type="evidence" value="ECO:0007669"/>
    <property type="project" value="TreeGrafter"/>
</dbReference>
<dbReference type="GO" id="GO:0009229">
    <property type="term" value="P:thiamine diphosphate biosynthetic process"/>
    <property type="evidence" value="ECO:0007669"/>
    <property type="project" value="UniProtKB-UniPathway"/>
</dbReference>
<accession>V8G7U7</accession>
<evidence type="ECO:0000259" key="2">
    <source>
        <dbReference type="Pfam" id="PF08543"/>
    </source>
</evidence>
<dbReference type="GO" id="GO:0009228">
    <property type="term" value="P:thiamine biosynthetic process"/>
    <property type="evidence" value="ECO:0007669"/>
    <property type="project" value="TreeGrafter"/>
</dbReference>
<dbReference type="RefSeq" id="WP_023950710.1">
    <property type="nucleotide sequence ID" value="NZ_AYSV01000075.1"/>
</dbReference>